<sequence>MVRARPARRRRRPEGTAMTVFSLGKQAARVAGKKRQLPPRHLSPSAFVARGMIVHALRQANLHHVLCHEPCTVGIAGVSEGAVDAVSSAARDIMGANLTANYGFDVSIYDRTDVSSNGKRNLKTLVREAAKGGERAAFLFPSRDAVPGAFLATAEGVVDFGPVDRRVLRGAFMAIVGRAPDRQGLDLVASLPIDLLDSVVVKGRGVERSLGVARRLLAAVAAEAEPAGPPAANPPTASSGPRLEELSGLGEVGEWGAELVRDIADYRAGAIPWTDVDRGVLVTGPPGVGKTMFAAALGRSCGVPVHLHSFAAWQARGHLGDLLKAMRQAFDEARKSAPSIPSPRGRRAAISATCSRP</sequence>
<evidence type="ECO:0000259" key="2">
    <source>
        <dbReference type="Pfam" id="PF00004"/>
    </source>
</evidence>
<accession>A0A7V7PNC2</accession>
<evidence type="ECO:0000313" key="3">
    <source>
        <dbReference type="EMBL" id="KAB0679060.1"/>
    </source>
</evidence>
<evidence type="ECO:0000313" key="4">
    <source>
        <dbReference type="Proteomes" id="UP000432089"/>
    </source>
</evidence>
<dbReference type="AlphaFoldDB" id="A0A7V7PNC2"/>
<proteinExistence type="predicted"/>
<feature type="compositionally biased region" description="Low complexity" evidence="1">
    <location>
        <begin position="234"/>
        <end position="244"/>
    </location>
</feature>
<evidence type="ECO:0000256" key="1">
    <source>
        <dbReference type="SAM" id="MobiDB-lite"/>
    </source>
</evidence>
<reference evidence="3 4" key="1">
    <citation type="submission" date="2019-09" db="EMBL/GenBank/DDBJ databases">
        <title>YIM 132180 draft genome.</title>
        <authorList>
            <person name="Zhang K."/>
        </authorList>
    </citation>
    <scope>NUCLEOTIDE SEQUENCE [LARGE SCALE GENOMIC DNA]</scope>
    <source>
        <strain evidence="3 4">YIM 132180</strain>
    </source>
</reference>
<feature type="domain" description="ATPase AAA-type core" evidence="2">
    <location>
        <begin position="280"/>
        <end position="340"/>
    </location>
</feature>
<gene>
    <name evidence="3" type="ORF">F6X38_14290</name>
</gene>
<name>A0A7V7PNC2_9HYPH</name>
<comment type="caution">
    <text evidence="3">The sequence shown here is derived from an EMBL/GenBank/DDBJ whole genome shotgun (WGS) entry which is preliminary data.</text>
</comment>
<dbReference type="InterPro" id="IPR027417">
    <property type="entry name" value="P-loop_NTPase"/>
</dbReference>
<feature type="region of interest" description="Disordered" evidence="1">
    <location>
        <begin position="334"/>
        <end position="357"/>
    </location>
</feature>
<dbReference type="Gene3D" id="3.40.50.300">
    <property type="entry name" value="P-loop containing nucleotide triphosphate hydrolases"/>
    <property type="match status" value="1"/>
</dbReference>
<dbReference type="GO" id="GO:0005524">
    <property type="term" value="F:ATP binding"/>
    <property type="evidence" value="ECO:0007669"/>
    <property type="project" value="InterPro"/>
</dbReference>
<dbReference type="EMBL" id="VZDO01000011">
    <property type="protein sequence ID" value="KAB0679060.1"/>
    <property type="molecule type" value="Genomic_DNA"/>
</dbReference>
<organism evidence="3 4">
    <name type="scientific">Plantimonas leprariae</name>
    <dbReference type="NCBI Taxonomy" id="2615207"/>
    <lineage>
        <taxon>Bacteria</taxon>
        <taxon>Pseudomonadati</taxon>
        <taxon>Pseudomonadota</taxon>
        <taxon>Alphaproteobacteria</taxon>
        <taxon>Hyphomicrobiales</taxon>
        <taxon>Aurantimonadaceae</taxon>
        <taxon>Plantimonas</taxon>
    </lineage>
</organism>
<feature type="region of interest" description="Disordered" evidence="1">
    <location>
        <begin position="224"/>
        <end position="244"/>
    </location>
</feature>
<dbReference type="Pfam" id="PF00004">
    <property type="entry name" value="AAA"/>
    <property type="match status" value="1"/>
</dbReference>
<dbReference type="SUPFAM" id="SSF52540">
    <property type="entry name" value="P-loop containing nucleoside triphosphate hydrolases"/>
    <property type="match status" value="1"/>
</dbReference>
<protein>
    <submittedName>
        <fullName evidence="3">AAA family ATPase</fullName>
    </submittedName>
</protein>
<dbReference type="GO" id="GO:0016887">
    <property type="term" value="F:ATP hydrolysis activity"/>
    <property type="evidence" value="ECO:0007669"/>
    <property type="project" value="InterPro"/>
</dbReference>
<dbReference type="Proteomes" id="UP000432089">
    <property type="component" value="Unassembled WGS sequence"/>
</dbReference>
<dbReference type="InterPro" id="IPR003959">
    <property type="entry name" value="ATPase_AAA_core"/>
</dbReference>
<keyword evidence="4" id="KW-1185">Reference proteome</keyword>